<protein>
    <recommendedName>
        <fullName evidence="4">Adhesin domain-containing protein</fullName>
    </recommendedName>
</protein>
<comment type="caution">
    <text evidence="2">The sequence shown here is derived from an EMBL/GenBank/DDBJ whole genome shotgun (WGS) entry which is preliminary data.</text>
</comment>
<dbReference type="OrthoDB" id="1492551at2"/>
<feature type="chain" id="PRO_5010744354" description="Adhesin domain-containing protein" evidence="1">
    <location>
        <begin position="22"/>
        <end position="295"/>
    </location>
</feature>
<proteinExistence type="predicted"/>
<keyword evidence="1" id="KW-0732">Signal</keyword>
<reference evidence="3" key="1">
    <citation type="submission" date="2016-04" db="EMBL/GenBank/DDBJ databases">
        <authorList>
            <person name="Chen L."/>
            <person name="Zhuang W."/>
            <person name="Wang G."/>
        </authorList>
    </citation>
    <scope>NUCLEOTIDE SEQUENCE [LARGE SCALE GENOMIC DNA]</scope>
    <source>
        <strain evidence="3">17621</strain>
    </source>
</reference>
<dbReference type="STRING" id="354355.SAMN05660816_00993"/>
<feature type="signal peptide" evidence="1">
    <location>
        <begin position="1"/>
        <end position="21"/>
    </location>
</feature>
<name>A0A1V9ELV7_9BACT</name>
<evidence type="ECO:0008006" key="4">
    <source>
        <dbReference type="Google" id="ProtNLM"/>
    </source>
</evidence>
<dbReference type="AlphaFoldDB" id="A0A1V9ELV7"/>
<keyword evidence="3" id="KW-1185">Reference proteome</keyword>
<sequence length="295" mass="32481">MHKRVSALFILASAIVGNLEAQPVAQTASRSFTKNISCTPATVFVVNAEKATMMVTGWNNNYIQVRINYFARHPDLAIANRELGYMQFGIANEKDYVALQNIFKLPAAVDHIQSKLEIKMELMVPVRNKLQLTNKYGEINLVRLTGNIQVTISFGDLRFTDVGGNLVANAGYSDIRGNCINIASLNCTDEQSKISLDLDGGGHYSFFSKQGDLDLSIKKIGSLNIKSNRSDVTIRPQDLDGCRYKLISTDGTLYLPGKYTDRLIKKGNQTSFITTGSLSLPLLAVNASYNSVTIK</sequence>
<evidence type="ECO:0000313" key="3">
    <source>
        <dbReference type="Proteomes" id="UP000192610"/>
    </source>
</evidence>
<gene>
    <name evidence="2" type="ORF">A4H97_04850</name>
</gene>
<accession>A0A1V9ELV7</accession>
<dbReference type="RefSeq" id="WP_081200862.1">
    <property type="nucleotide sequence ID" value="NZ_FOCZ01000002.1"/>
</dbReference>
<evidence type="ECO:0000256" key="1">
    <source>
        <dbReference type="SAM" id="SignalP"/>
    </source>
</evidence>
<evidence type="ECO:0000313" key="2">
    <source>
        <dbReference type="EMBL" id="OQP46855.1"/>
    </source>
</evidence>
<organism evidence="2 3">
    <name type="scientific">Niastella yeongjuensis</name>
    <dbReference type="NCBI Taxonomy" id="354355"/>
    <lineage>
        <taxon>Bacteria</taxon>
        <taxon>Pseudomonadati</taxon>
        <taxon>Bacteroidota</taxon>
        <taxon>Chitinophagia</taxon>
        <taxon>Chitinophagales</taxon>
        <taxon>Chitinophagaceae</taxon>
        <taxon>Niastella</taxon>
    </lineage>
</organism>
<dbReference type="Proteomes" id="UP000192610">
    <property type="component" value="Unassembled WGS sequence"/>
</dbReference>
<dbReference type="EMBL" id="LVXG01000023">
    <property type="protein sequence ID" value="OQP46855.1"/>
    <property type="molecule type" value="Genomic_DNA"/>
</dbReference>